<dbReference type="PANTHER" id="PTHR10807:SF124">
    <property type="entry name" value="PHOSPHATIDYLINOSITOL-3-PHOSPHATASE"/>
    <property type="match status" value="1"/>
</dbReference>
<dbReference type="Pfam" id="PF21098">
    <property type="entry name" value="PH-GRAM_MTMR6-like"/>
    <property type="match status" value="1"/>
</dbReference>
<accession>A0A3P8WA49</accession>
<sequence>MEHIRTPKVENVRLLDRSSGQRKAGIGTLYLSATHTIFVENNPETRKETWVLHTMVSSVDRPPTTPTGSQLILRCKDFRIIQILIPQERDCLDVHASLVRLSRPGVYRNFVKPQSSFIYGGITTSCALL</sequence>
<name>A0A3P8WA49_CYNSE</name>
<evidence type="ECO:0000256" key="1">
    <source>
        <dbReference type="ARBA" id="ARBA00007471"/>
    </source>
</evidence>
<dbReference type="SUPFAM" id="SSF50729">
    <property type="entry name" value="PH domain-like"/>
    <property type="match status" value="1"/>
</dbReference>
<organism evidence="4 5">
    <name type="scientific">Cynoglossus semilaevis</name>
    <name type="common">Tongue sole</name>
    <dbReference type="NCBI Taxonomy" id="244447"/>
    <lineage>
        <taxon>Eukaryota</taxon>
        <taxon>Metazoa</taxon>
        <taxon>Chordata</taxon>
        <taxon>Craniata</taxon>
        <taxon>Vertebrata</taxon>
        <taxon>Euteleostomi</taxon>
        <taxon>Actinopterygii</taxon>
        <taxon>Neopterygii</taxon>
        <taxon>Teleostei</taxon>
        <taxon>Neoteleostei</taxon>
        <taxon>Acanthomorphata</taxon>
        <taxon>Carangaria</taxon>
        <taxon>Pleuronectiformes</taxon>
        <taxon>Pleuronectoidei</taxon>
        <taxon>Cynoglossidae</taxon>
        <taxon>Cynoglossinae</taxon>
        <taxon>Cynoglossus</taxon>
    </lineage>
</organism>
<dbReference type="GO" id="GO:0046856">
    <property type="term" value="P:phosphatidylinositol dephosphorylation"/>
    <property type="evidence" value="ECO:0007669"/>
    <property type="project" value="TreeGrafter"/>
</dbReference>
<dbReference type="GO" id="GO:0005737">
    <property type="term" value="C:cytoplasm"/>
    <property type="evidence" value="ECO:0007669"/>
    <property type="project" value="TreeGrafter"/>
</dbReference>
<dbReference type="AlphaFoldDB" id="A0A3P8WA49"/>
<evidence type="ECO:0000256" key="2">
    <source>
        <dbReference type="ARBA" id="ARBA00022801"/>
    </source>
</evidence>
<dbReference type="GeneTree" id="ENSGT00940000155777"/>
<dbReference type="InterPro" id="IPR011993">
    <property type="entry name" value="PH-like_dom_sf"/>
</dbReference>
<reference evidence="4 5" key="1">
    <citation type="journal article" date="2014" name="Nat. Genet.">
        <title>Whole-genome sequence of a flatfish provides insights into ZW sex chromosome evolution and adaptation to a benthic lifestyle.</title>
        <authorList>
            <person name="Chen S."/>
            <person name="Zhang G."/>
            <person name="Shao C."/>
            <person name="Huang Q."/>
            <person name="Liu G."/>
            <person name="Zhang P."/>
            <person name="Song W."/>
            <person name="An N."/>
            <person name="Chalopin D."/>
            <person name="Volff J.N."/>
            <person name="Hong Y."/>
            <person name="Li Q."/>
            <person name="Sha Z."/>
            <person name="Zhou H."/>
            <person name="Xie M."/>
            <person name="Yu Q."/>
            <person name="Liu Y."/>
            <person name="Xiang H."/>
            <person name="Wang N."/>
            <person name="Wu K."/>
            <person name="Yang C."/>
            <person name="Zhou Q."/>
            <person name="Liao X."/>
            <person name="Yang L."/>
            <person name="Hu Q."/>
            <person name="Zhang J."/>
            <person name="Meng L."/>
            <person name="Jin L."/>
            <person name="Tian Y."/>
            <person name="Lian J."/>
            <person name="Yang J."/>
            <person name="Miao G."/>
            <person name="Liu S."/>
            <person name="Liang Z."/>
            <person name="Yan F."/>
            <person name="Li Y."/>
            <person name="Sun B."/>
            <person name="Zhang H."/>
            <person name="Zhang J."/>
            <person name="Zhu Y."/>
            <person name="Du M."/>
            <person name="Zhao Y."/>
            <person name="Schartl M."/>
            <person name="Tang Q."/>
            <person name="Wang J."/>
        </authorList>
    </citation>
    <scope>NUCLEOTIDE SEQUENCE</scope>
</reference>
<reference evidence="4" key="2">
    <citation type="submission" date="2025-08" db="UniProtKB">
        <authorList>
            <consortium name="Ensembl"/>
        </authorList>
    </citation>
    <scope>IDENTIFICATION</scope>
</reference>
<dbReference type="InterPro" id="IPR048994">
    <property type="entry name" value="PH-GRAM_MTMR6-9"/>
</dbReference>
<dbReference type="STRING" id="244447.ENSCSEP00000024378"/>
<evidence type="ECO:0000259" key="3">
    <source>
        <dbReference type="Pfam" id="PF21098"/>
    </source>
</evidence>
<evidence type="ECO:0000313" key="5">
    <source>
        <dbReference type="Proteomes" id="UP000265120"/>
    </source>
</evidence>
<dbReference type="OMA" id="FGARSNC"/>
<dbReference type="GO" id="GO:0004438">
    <property type="term" value="F:phosphatidylinositol-3-phosphate phosphatase activity"/>
    <property type="evidence" value="ECO:0007669"/>
    <property type="project" value="TreeGrafter"/>
</dbReference>
<comment type="similarity">
    <text evidence="1">Belongs to the protein-tyrosine phosphatase family. Non-receptor class myotubularin subfamily.</text>
</comment>
<evidence type="ECO:0000313" key="4">
    <source>
        <dbReference type="Ensembl" id="ENSCSEP00000024378.1"/>
    </source>
</evidence>
<dbReference type="Ensembl" id="ENSCSET00000024708.1">
    <property type="protein sequence ID" value="ENSCSEP00000024378.1"/>
    <property type="gene ID" value="ENSCSEG00000015571.1"/>
</dbReference>
<keyword evidence="2" id="KW-0378">Hydrolase</keyword>
<keyword evidence="5" id="KW-1185">Reference proteome</keyword>
<dbReference type="InterPro" id="IPR030564">
    <property type="entry name" value="Myotubularin"/>
</dbReference>
<dbReference type="InParanoid" id="A0A3P8WA49"/>
<dbReference type="GO" id="GO:0106018">
    <property type="term" value="F:phosphatidylinositol-3,5-bisphosphate phosphatase activity"/>
    <property type="evidence" value="ECO:0007669"/>
    <property type="project" value="TreeGrafter"/>
</dbReference>
<proteinExistence type="inferred from homology"/>
<dbReference type="FunFam" id="2.30.29.30:FF:000135">
    <property type="entry name" value="Myotubularin related protein 6"/>
    <property type="match status" value="1"/>
</dbReference>
<protein>
    <recommendedName>
        <fullName evidence="3">MTMR6-9 GRAM domain-containing protein</fullName>
    </recommendedName>
</protein>
<dbReference type="Gene3D" id="2.30.29.30">
    <property type="entry name" value="Pleckstrin-homology domain (PH domain)/Phosphotyrosine-binding domain (PTB)"/>
    <property type="match status" value="1"/>
</dbReference>
<dbReference type="PANTHER" id="PTHR10807">
    <property type="entry name" value="MYOTUBULARIN-RELATED"/>
    <property type="match status" value="1"/>
</dbReference>
<feature type="domain" description="MTMR6-9 GRAM" evidence="3">
    <location>
        <begin position="8"/>
        <end position="102"/>
    </location>
</feature>
<dbReference type="Proteomes" id="UP000265120">
    <property type="component" value="Chromosome 9"/>
</dbReference>
<reference evidence="4" key="3">
    <citation type="submission" date="2025-09" db="UniProtKB">
        <authorList>
            <consortium name="Ensembl"/>
        </authorList>
    </citation>
    <scope>IDENTIFICATION</scope>
</reference>